<dbReference type="Pfam" id="PF11188">
    <property type="entry name" value="DUF2975"/>
    <property type="match status" value="1"/>
</dbReference>
<dbReference type="RefSeq" id="WP_185086669.1">
    <property type="nucleotide sequence ID" value="NZ_JACHJB010000002.1"/>
</dbReference>
<evidence type="ECO:0008006" key="4">
    <source>
        <dbReference type="Google" id="ProtNLM"/>
    </source>
</evidence>
<feature type="transmembrane region" description="Helical" evidence="1">
    <location>
        <begin position="175"/>
        <end position="199"/>
    </location>
</feature>
<gene>
    <name evidence="2" type="ORF">FHU36_005577</name>
</gene>
<keyword evidence="1" id="KW-1133">Transmembrane helix</keyword>
<organism evidence="2 3">
    <name type="scientific">Nonomuraea muscovyensis</name>
    <dbReference type="NCBI Taxonomy" id="1124761"/>
    <lineage>
        <taxon>Bacteria</taxon>
        <taxon>Bacillati</taxon>
        <taxon>Actinomycetota</taxon>
        <taxon>Actinomycetes</taxon>
        <taxon>Streptosporangiales</taxon>
        <taxon>Streptosporangiaceae</taxon>
        <taxon>Nonomuraea</taxon>
    </lineage>
</organism>
<keyword evidence="3" id="KW-1185">Reference proteome</keyword>
<sequence length="216" mass="22350">MSDGRGTLVARMDGRWTRRLHVLLTTATVLFTLLLVGGLVQSAAMAVPGEPRGGAGFAGLRLPSAGVPLGGTLVPGVHAVDVRVEASLYDPERAPLLAGLFLFTWLPTVLIIVVALFLLTRITTRGLAGDRALFSADTVGDLRRIGAVLLIGSPVAFALDFGAKTVAAHLTVTDAWVALGDAVSPVAGMLMGMGAFVVAEVIGRGLVMLDELEGTI</sequence>
<evidence type="ECO:0000313" key="3">
    <source>
        <dbReference type="Proteomes" id="UP000583800"/>
    </source>
</evidence>
<evidence type="ECO:0000313" key="2">
    <source>
        <dbReference type="EMBL" id="MBB6349032.1"/>
    </source>
</evidence>
<proteinExistence type="predicted"/>
<feature type="transmembrane region" description="Helical" evidence="1">
    <location>
        <begin position="145"/>
        <end position="163"/>
    </location>
</feature>
<dbReference type="EMBL" id="JACHJB010000002">
    <property type="protein sequence ID" value="MBB6349032.1"/>
    <property type="molecule type" value="Genomic_DNA"/>
</dbReference>
<comment type="caution">
    <text evidence="2">The sequence shown here is derived from an EMBL/GenBank/DDBJ whole genome shotgun (WGS) entry which is preliminary data.</text>
</comment>
<dbReference type="Proteomes" id="UP000583800">
    <property type="component" value="Unassembled WGS sequence"/>
</dbReference>
<reference evidence="2 3" key="1">
    <citation type="submission" date="2020-08" db="EMBL/GenBank/DDBJ databases">
        <title>Sequencing the genomes of 1000 actinobacteria strains.</title>
        <authorList>
            <person name="Klenk H.-P."/>
        </authorList>
    </citation>
    <scope>NUCLEOTIDE SEQUENCE [LARGE SCALE GENOMIC DNA]</scope>
    <source>
        <strain evidence="2 3">DSM 45913</strain>
    </source>
</reference>
<feature type="transmembrane region" description="Helical" evidence="1">
    <location>
        <begin position="20"/>
        <end position="40"/>
    </location>
</feature>
<accession>A0A7X0C5R4</accession>
<feature type="transmembrane region" description="Helical" evidence="1">
    <location>
        <begin position="96"/>
        <end position="119"/>
    </location>
</feature>
<protein>
    <recommendedName>
        <fullName evidence="4">DUF2975 domain-containing protein</fullName>
    </recommendedName>
</protein>
<keyword evidence="1" id="KW-0812">Transmembrane</keyword>
<dbReference type="InterPro" id="IPR021354">
    <property type="entry name" value="DUF2975"/>
</dbReference>
<dbReference type="AlphaFoldDB" id="A0A7X0C5R4"/>
<keyword evidence="1" id="KW-0472">Membrane</keyword>
<evidence type="ECO:0000256" key="1">
    <source>
        <dbReference type="SAM" id="Phobius"/>
    </source>
</evidence>
<name>A0A7X0C5R4_9ACTN</name>